<evidence type="ECO:0000256" key="3">
    <source>
        <dbReference type="ARBA" id="ARBA00022723"/>
    </source>
</evidence>
<dbReference type="Proteomes" id="UP000637695">
    <property type="component" value="Unassembled WGS sequence"/>
</dbReference>
<evidence type="ECO:0000259" key="6">
    <source>
        <dbReference type="Pfam" id="PF00557"/>
    </source>
</evidence>
<comment type="caution">
    <text evidence="8">The sequence shown here is derived from an EMBL/GenBank/DDBJ whole genome shotgun (WGS) entry which is preliminary data.</text>
</comment>
<proteinExistence type="inferred from homology"/>
<evidence type="ECO:0000256" key="4">
    <source>
        <dbReference type="ARBA" id="ARBA00022801"/>
    </source>
</evidence>
<dbReference type="InterPro" id="IPR001131">
    <property type="entry name" value="Peptidase_M24B_aminopep-P_CS"/>
</dbReference>
<dbReference type="FunFam" id="3.90.230.10:FF:000014">
    <property type="entry name" value="Aminopeptidase P family protein"/>
    <property type="match status" value="1"/>
</dbReference>
<comment type="similarity">
    <text evidence="2 5">Belongs to the peptidase M24B family.</text>
</comment>
<protein>
    <submittedName>
        <fullName evidence="8">Peptidase M24</fullName>
    </submittedName>
</protein>
<dbReference type="Pfam" id="PF00557">
    <property type="entry name" value="Peptidase_M24"/>
    <property type="match status" value="1"/>
</dbReference>
<accession>A0A917K0P8</accession>
<dbReference type="PROSITE" id="PS00491">
    <property type="entry name" value="PROLINE_PEPTIDASE"/>
    <property type="match status" value="1"/>
</dbReference>
<evidence type="ECO:0000256" key="2">
    <source>
        <dbReference type="ARBA" id="ARBA00008766"/>
    </source>
</evidence>
<dbReference type="PANTHER" id="PTHR46112:SF3">
    <property type="entry name" value="AMINOPEPTIDASE YPDF"/>
    <property type="match status" value="1"/>
</dbReference>
<dbReference type="Pfam" id="PF01321">
    <property type="entry name" value="Creatinase_N"/>
    <property type="match status" value="1"/>
</dbReference>
<keyword evidence="3 5" id="KW-0479">Metal-binding</keyword>
<dbReference type="InterPro" id="IPR050659">
    <property type="entry name" value="Peptidase_M24B"/>
</dbReference>
<dbReference type="RefSeq" id="WP_188880629.1">
    <property type="nucleotide sequence ID" value="NZ_BMOY01000002.1"/>
</dbReference>
<dbReference type="InterPro" id="IPR000994">
    <property type="entry name" value="Pept_M24"/>
</dbReference>
<evidence type="ECO:0000259" key="7">
    <source>
        <dbReference type="Pfam" id="PF01321"/>
    </source>
</evidence>
<evidence type="ECO:0000313" key="9">
    <source>
        <dbReference type="Proteomes" id="UP000637695"/>
    </source>
</evidence>
<dbReference type="AlphaFoldDB" id="A0A917K0P8"/>
<gene>
    <name evidence="8" type="primary">pepQ</name>
    <name evidence="8" type="ORF">GCM10010885_02130</name>
</gene>
<dbReference type="PANTHER" id="PTHR46112">
    <property type="entry name" value="AMINOPEPTIDASE"/>
    <property type="match status" value="1"/>
</dbReference>
<reference evidence="8" key="1">
    <citation type="journal article" date="2014" name="Int. J. Syst. Evol. Microbiol.">
        <title>Complete genome sequence of Corynebacterium casei LMG S-19264T (=DSM 44701T), isolated from a smear-ripened cheese.</title>
        <authorList>
            <consortium name="US DOE Joint Genome Institute (JGI-PGF)"/>
            <person name="Walter F."/>
            <person name="Albersmeier A."/>
            <person name="Kalinowski J."/>
            <person name="Ruckert C."/>
        </authorList>
    </citation>
    <scope>NUCLEOTIDE SEQUENCE</scope>
    <source>
        <strain evidence="8">JCM 18487</strain>
    </source>
</reference>
<dbReference type="Gene3D" id="3.40.350.10">
    <property type="entry name" value="Creatinase/prolidase N-terminal domain"/>
    <property type="match status" value="1"/>
</dbReference>
<comment type="cofactor">
    <cofactor evidence="1">
        <name>Mn(2+)</name>
        <dbReference type="ChEBI" id="CHEBI:29035"/>
    </cofactor>
</comment>
<organism evidence="8 9">
    <name type="scientific">Alicyclobacillus cellulosilyticus</name>
    <dbReference type="NCBI Taxonomy" id="1003997"/>
    <lineage>
        <taxon>Bacteria</taxon>
        <taxon>Bacillati</taxon>
        <taxon>Bacillota</taxon>
        <taxon>Bacilli</taxon>
        <taxon>Bacillales</taxon>
        <taxon>Alicyclobacillaceae</taxon>
        <taxon>Alicyclobacillus</taxon>
    </lineage>
</organism>
<name>A0A917K0P8_9BACL</name>
<evidence type="ECO:0000313" key="8">
    <source>
        <dbReference type="EMBL" id="GGI96015.1"/>
    </source>
</evidence>
<dbReference type="InterPro" id="IPR036005">
    <property type="entry name" value="Creatinase/aminopeptidase-like"/>
</dbReference>
<sequence length="359" mass="39338">MTARLARLRERLRQEGLDALLVTEPHNRRYVSGFTGTSGVALVTEQAAVFLTDFRYLEQARAECAGWVIVDQGQDGLAALREQLVQLCVQRLGFDPDDVSYTLYEQLAGMVRDVPGLALIPARRLVEDLRVIKDEEELACIARAAAIADAAFAHILGVLRPGLSEWEVAWELETFMRRQGASCPSFTTIVASGWRSSLPHGVASEKVLAKGEFVTLDFGAVYQGYCSDITRTVVLGNATDEQRKVYSVVLDAQQRALDEMQAGMTGAEIDRLARDVIADAGFGDAFGHSLGHGIGLDVHEEPRLSWRNPDPVPAGTVVTVEPGIYLPGWGGVRIEDDVWLAPNGEKRLLTHADKRLICL</sequence>
<dbReference type="InterPro" id="IPR029149">
    <property type="entry name" value="Creatin/AminoP/Spt16_N"/>
</dbReference>
<dbReference type="GO" id="GO:0046872">
    <property type="term" value="F:metal ion binding"/>
    <property type="evidence" value="ECO:0007669"/>
    <property type="project" value="UniProtKB-KW"/>
</dbReference>
<dbReference type="Gene3D" id="3.90.230.10">
    <property type="entry name" value="Creatinase/methionine aminopeptidase superfamily"/>
    <property type="match status" value="1"/>
</dbReference>
<dbReference type="SUPFAM" id="SSF55920">
    <property type="entry name" value="Creatinase/aminopeptidase"/>
    <property type="match status" value="1"/>
</dbReference>
<feature type="domain" description="Peptidase M24" evidence="6">
    <location>
        <begin position="140"/>
        <end position="339"/>
    </location>
</feature>
<evidence type="ECO:0000256" key="1">
    <source>
        <dbReference type="ARBA" id="ARBA00001936"/>
    </source>
</evidence>
<evidence type="ECO:0000256" key="5">
    <source>
        <dbReference type="RuleBase" id="RU000590"/>
    </source>
</evidence>
<dbReference type="InterPro" id="IPR000587">
    <property type="entry name" value="Creatinase_N"/>
</dbReference>
<keyword evidence="4" id="KW-0378">Hydrolase</keyword>
<dbReference type="EMBL" id="BMOY01000002">
    <property type="protein sequence ID" value="GGI96015.1"/>
    <property type="molecule type" value="Genomic_DNA"/>
</dbReference>
<dbReference type="SUPFAM" id="SSF53092">
    <property type="entry name" value="Creatinase/prolidase N-terminal domain"/>
    <property type="match status" value="1"/>
</dbReference>
<dbReference type="GO" id="GO:0016787">
    <property type="term" value="F:hydrolase activity"/>
    <property type="evidence" value="ECO:0007669"/>
    <property type="project" value="UniProtKB-KW"/>
</dbReference>
<dbReference type="CDD" id="cd01092">
    <property type="entry name" value="APP-like"/>
    <property type="match status" value="1"/>
</dbReference>
<keyword evidence="9" id="KW-1185">Reference proteome</keyword>
<reference evidence="8" key="2">
    <citation type="submission" date="2020-09" db="EMBL/GenBank/DDBJ databases">
        <authorList>
            <person name="Sun Q."/>
            <person name="Ohkuma M."/>
        </authorList>
    </citation>
    <scope>NUCLEOTIDE SEQUENCE</scope>
    <source>
        <strain evidence="8">JCM 18487</strain>
    </source>
</reference>
<feature type="domain" description="Creatinase N-terminal" evidence="7">
    <location>
        <begin position="4"/>
        <end position="132"/>
    </location>
</feature>